<feature type="transmembrane region" description="Helical" evidence="7">
    <location>
        <begin position="38"/>
        <end position="60"/>
    </location>
</feature>
<feature type="region of interest" description="Disordered" evidence="8">
    <location>
        <begin position="1"/>
        <end position="26"/>
    </location>
</feature>
<evidence type="ECO:0000256" key="3">
    <source>
        <dbReference type="ARBA" id="ARBA00022475"/>
    </source>
</evidence>
<name>F8FAE2_PAEMK</name>
<dbReference type="CDD" id="cd06261">
    <property type="entry name" value="TM_PBP2"/>
    <property type="match status" value="1"/>
</dbReference>
<dbReference type="InterPro" id="IPR000515">
    <property type="entry name" value="MetI-like"/>
</dbReference>
<keyword evidence="6 7" id="KW-0472">Membrane</keyword>
<reference evidence="10 11" key="2">
    <citation type="journal article" date="2013" name="Genome Announc.">
        <title>Genome Sequence of Growth-Improving Paenibacillus mucilaginosus Strain KNP414.</title>
        <authorList>
            <person name="Lu J.J."/>
            <person name="Wang J.F."/>
            <person name="Hu X.F."/>
        </authorList>
    </citation>
    <scope>NUCLEOTIDE SEQUENCE [LARGE SCALE GENOMIC DNA]</scope>
    <source>
        <strain evidence="10 11">KNP414</strain>
    </source>
</reference>
<feature type="compositionally biased region" description="Basic and acidic residues" evidence="8">
    <location>
        <begin position="1"/>
        <end position="25"/>
    </location>
</feature>
<keyword evidence="4 7" id="KW-0812">Transmembrane</keyword>
<keyword evidence="2 7" id="KW-0813">Transport</keyword>
<dbReference type="KEGG" id="pms:KNP414_01005"/>
<comment type="similarity">
    <text evidence="7">Belongs to the binding-protein-dependent transport system permease family.</text>
</comment>
<evidence type="ECO:0000256" key="7">
    <source>
        <dbReference type="RuleBase" id="RU363032"/>
    </source>
</evidence>
<proteinExistence type="inferred from homology"/>
<dbReference type="RefSeq" id="WP_013914759.1">
    <property type="nucleotide sequence ID" value="NC_015690.1"/>
</dbReference>
<dbReference type="GO" id="GO:0055085">
    <property type="term" value="P:transmembrane transport"/>
    <property type="evidence" value="ECO:0007669"/>
    <property type="project" value="InterPro"/>
</dbReference>
<dbReference type="Pfam" id="PF00528">
    <property type="entry name" value="BPD_transp_1"/>
    <property type="match status" value="1"/>
</dbReference>
<dbReference type="PANTHER" id="PTHR30193:SF37">
    <property type="entry name" value="INNER MEMBRANE ABC TRANSPORTER PERMEASE PROTEIN YCJO"/>
    <property type="match status" value="1"/>
</dbReference>
<dbReference type="HOGENOM" id="CLU_016047_0_2_9"/>
<dbReference type="Gene3D" id="1.10.3720.10">
    <property type="entry name" value="MetI-like"/>
    <property type="match status" value="1"/>
</dbReference>
<dbReference type="EMBL" id="CP002869">
    <property type="protein sequence ID" value="AEI39595.1"/>
    <property type="molecule type" value="Genomic_DNA"/>
</dbReference>
<evidence type="ECO:0000313" key="11">
    <source>
        <dbReference type="Proteomes" id="UP000006620"/>
    </source>
</evidence>
<evidence type="ECO:0000259" key="9">
    <source>
        <dbReference type="PROSITE" id="PS50928"/>
    </source>
</evidence>
<dbReference type="PANTHER" id="PTHR30193">
    <property type="entry name" value="ABC TRANSPORTER PERMEASE PROTEIN"/>
    <property type="match status" value="1"/>
</dbReference>
<feature type="domain" description="ABC transmembrane type-1" evidence="9">
    <location>
        <begin position="94"/>
        <end position="310"/>
    </location>
</feature>
<evidence type="ECO:0000256" key="4">
    <source>
        <dbReference type="ARBA" id="ARBA00022692"/>
    </source>
</evidence>
<dbReference type="SUPFAM" id="SSF161098">
    <property type="entry name" value="MetI-like"/>
    <property type="match status" value="1"/>
</dbReference>
<dbReference type="PROSITE" id="PS50928">
    <property type="entry name" value="ABC_TM1"/>
    <property type="match status" value="1"/>
</dbReference>
<sequence length="321" mass="35702">MSTVQDHLRPPHPKSERPSTAERTGRRTLRSAALREHLLAYGFLAPSLALFAVFLFYPLLKSVYLSLHLTDPRGRIAAYAGLDNFTELFTSDKFYQSLQVTLSFTLLTVPTGIALALLLAALSHNKLRGMKVFQFIFSLPVAISVGTGSVIWMMLFHPTLGTLNYFLSLLGVEGIRWLSDPAWALYSVSIMTVWMNLGFNYIVLLSGLQSVPEEIYDSAKIDGSGPLRTFFGLTLPLISPTLFFSGIVSVIGAFQSFGQIHILTKGGPMNSTDVIVFNIYEDAFVNFRFGIGSAQALVLFAVILLLTIVQFRMFERKVHYQ</sequence>
<feature type="transmembrane region" description="Helical" evidence="7">
    <location>
        <begin position="183"/>
        <end position="208"/>
    </location>
</feature>
<feature type="transmembrane region" description="Helical" evidence="7">
    <location>
        <begin position="132"/>
        <end position="155"/>
    </location>
</feature>
<accession>F8FAE2</accession>
<evidence type="ECO:0000256" key="6">
    <source>
        <dbReference type="ARBA" id="ARBA00023136"/>
    </source>
</evidence>
<organism evidence="10 11">
    <name type="scientific">Paenibacillus mucilaginosus (strain KNP414)</name>
    <dbReference type="NCBI Taxonomy" id="1036673"/>
    <lineage>
        <taxon>Bacteria</taxon>
        <taxon>Bacillati</taxon>
        <taxon>Bacillota</taxon>
        <taxon>Bacilli</taxon>
        <taxon>Bacillales</taxon>
        <taxon>Paenibacillaceae</taxon>
        <taxon>Paenibacillus</taxon>
    </lineage>
</organism>
<dbReference type="GO" id="GO:0005886">
    <property type="term" value="C:plasma membrane"/>
    <property type="evidence" value="ECO:0007669"/>
    <property type="project" value="UniProtKB-SubCell"/>
</dbReference>
<protein>
    <submittedName>
        <fullName evidence="10">Binding-protein-dependent transport systems inner membrane component</fullName>
    </submittedName>
</protein>
<feature type="transmembrane region" description="Helical" evidence="7">
    <location>
        <begin position="229"/>
        <end position="254"/>
    </location>
</feature>
<feature type="transmembrane region" description="Helical" evidence="7">
    <location>
        <begin position="287"/>
        <end position="309"/>
    </location>
</feature>
<dbReference type="InterPro" id="IPR035906">
    <property type="entry name" value="MetI-like_sf"/>
</dbReference>
<evidence type="ECO:0000256" key="1">
    <source>
        <dbReference type="ARBA" id="ARBA00004651"/>
    </source>
</evidence>
<dbReference type="PATRIC" id="fig|1036673.3.peg.903"/>
<feature type="transmembrane region" description="Helical" evidence="7">
    <location>
        <begin position="98"/>
        <end position="120"/>
    </location>
</feature>
<gene>
    <name evidence="10" type="ordered locus">KNP414_01005</name>
</gene>
<keyword evidence="3" id="KW-1003">Cell membrane</keyword>
<reference evidence="11" key="1">
    <citation type="submission" date="2011-06" db="EMBL/GenBank/DDBJ databases">
        <title>Complete genome sequence of Paenibacillus mucilaginosus KNP414.</title>
        <authorList>
            <person name="Wang J."/>
            <person name="Hu S."/>
            <person name="Hu X."/>
            <person name="Zhang B."/>
            <person name="Dong D."/>
            <person name="Zhang S."/>
            <person name="Zhao K."/>
            <person name="Wu D."/>
        </authorList>
    </citation>
    <scope>NUCLEOTIDE SEQUENCE [LARGE SCALE GENOMIC DNA]</scope>
    <source>
        <strain evidence="11">KNP414</strain>
    </source>
</reference>
<evidence type="ECO:0000313" key="10">
    <source>
        <dbReference type="EMBL" id="AEI39595.1"/>
    </source>
</evidence>
<evidence type="ECO:0000256" key="8">
    <source>
        <dbReference type="SAM" id="MobiDB-lite"/>
    </source>
</evidence>
<dbReference type="InterPro" id="IPR051393">
    <property type="entry name" value="ABC_transporter_permease"/>
</dbReference>
<keyword evidence="5 7" id="KW-1133">Transmembrane helix</keyword>
<evidence type="ECO:0000256" key="2">
    <source>
        <dbReference type="ARBA" id="ARBA00022448"/>
    </source>
</evidence>
<evidence type="ECO:0000256" key="5">
    <source>
        <dbReference type="ARBA" id="ARBA00022989"/>
    </source>
</evidence>
<dbReference type="AlphaFoldDB" id="F8FAE2"/>
<comment type="subcellular location">
    <subcellularLocation>
        <location evidence="1 7">Cell membrane</location>
        <topology evidence="1 7">Multi-pass membrane protein</topology>
    </subcellularLocation>
</comment>
<dbReference type="Proteomes" id="UP000006620">
    <property type="component" value="Chromosome"/>
</dbReference>